<keyword evidence="1" id="KW-0378">Hydrolase</keyword>
<dbReference type="EMBL" id="CP001032">
    <property type="protein sequence ID" value="ACB76186.1"/>
    <property type="molecule type" value="Genomic_DNA"/>
</dbReference>
<dbReference type="AlphaFoldDB" id="B1ZY37"/>
<accession>B1ZY37</accession>
<evidence type="ECO:0000313" key="2">
    <source>
        <dbReference type="Proteomes" id="UP000007013"/>
    </source>
</evidence>
<proteinExistence type="predicted"/>
<dbReference type="Proteomes" id="UP000007013">
    <property type="component" value="Chromosome"/>
</dbReference>
<dbReference type="InterPro" id="IPR052025">
    <property type="entry name" value="Xyloglucanase_GH74"/>
</dbReference>
<sequence>MSNRARPAYASLRSSPLVPTNALFLMARIKICLALLVLLTGVSRAGPARQHELYVCATISRNYVVGSKLTTLSGLYHRAPDGSYVHFGVNFPGIFSLAMDPRDPRVLYVASLNGALCSRDGGETWRIGTSWDMTEPKDISVDPHAPDHVYLALPDGIAVSPDRGATWPRRENGLPERGKYTQVLKVDRTRAGRALAGCESGIYLTENTAQSWRQVFSTRTTITDLRQSPHDPQHWLATTQSDGALQSQDGGLTWTRFEGVPSAEALYNVAFDAANARRFAIGSWTYGVLVTEDGGATWHERNAGLPDGHCVFRVGIDPDDGRLYAAVYKEALFESRDFGRTWQKAGLEGSTVYNFVFVPKAAQ</sequence>
<dbReference type="STRING" id="452637.Oter_2905"/>
<dbReference type="PANTHER" id="PTHR43739">
    <property type="entry name" value="XYLOGLUCANASE (EUROFUNG)"/>
    <property type="match status" value="1"/>
</dbReference>
<dbReference type="CDD" id="cd15482">
    <property type="entry name" value="Sialidase_non-viral"/>
    <property type="match status" value="1"/>
</dbReference>
<dbReference type="Gene3D" id="2.130.10.10">
    <property type="entry name" value="YVTN repeat-like/Quinoprotein amine dehydrogenase"/>
    <property type="match status" value="3"/>
</dbReference>
<dbReference type="PANTHER" id="PTHR43739:SF5">
    <property type="entry name" value="EXO-ALPHA-SIALIDASE"/>
    <property type="match status" value="1"/>
</dbReference>
<name>B1ZY37_OPITP</name>
<gene>
    <name evidence="1" type="ordered locus">Oter_2905</name>
</gene>
<dbReference type="GO" id="GO:0010411">
    <property type="term" value="P:xyloglucan metabolic process"/>
    <property type="evidence" value="ECO:0007669"/>
    <property type="project" value="TreeGrafter"/>
</dbReference>
<protein>
    <submittedName>
        <fullName evidence="1">Glycosyl hydrolase BNR repeat-containing protein</fullName>
    </submittedName>
</protein>
<dbReference type="GO" id="GO:0016787">
    <property type="term" value="F:hydrolase activity"/>
    <property type="evidence" value="ECO:0007669"/>
    <property type="project" value="UniProtKB-KW"/>
</dbReference>
<reference evidence="1 2" key="1">
    <citation type="journal article" date="2011" name="J. Bacteriol.">
        <title>Genome sequence of the verrucomicrobium Opitutus terrae PB90-1, an abundant inhabitant of rice paddy soil ecosystems.</title>
        <authorList>
            <person name="van Passel M.W."/>
            <person name="Kant R."/>
            <person name="Palva A."/>
            <person name="Copeland A."/>
            <person name="Lucas S."/>
            <person name="Lapidus A."/>
            <person name="Glavina del Rio T."/>
            <person name="Pitluck S."/>
            <person name="Goltsman E."/>
            <person name="Clum A."/>
            <person name="Sun H."/>
            <person name="Schmutz J."/>
            <person name="Larimer F.W."/>
            <person name="Land M.L."/>
            <person name="Hauser L."/>
            <person name="Kyrpides N."/>
            <person name="Mikhailova N."/>
            <person name="Richardson P.P."/>
            <person name="Janssen P.H."/>
            <person name="de Vos W.M."/>
            <person name="Smidt H."/>
        </authorList>
    </citation>
    <scope>NUCLEOTIDE SEQUENCE [LARGE SCALE GENOMIC DNA]</scope>
    <source>
        <strain evidence="2">DSM 11246 / JCM 15787 / PB90-1</strain>
    </source>
</reference>
<dbReference type="HOGENOM" id="CLU_826232_0_0_0"/>
<organism evidence="1 2">
    <name type="scientific">Opitutus terrae (strain DSM 11246 / JCM 15787 / PB90-1)</name>
    <dbReference type="NCBI Taxonomy" id="452637"/>
    <lineage>
        <taxon>Bacteria</taxon>
        <taxon>Pseudomonadati</taxon>
        <taxon>Verrucomicrobiota</taxon>
        <taxon>Opitutia</taxon>
        <taxon>Opitutales</taxon>
        <taxon>Opitutaceae</taxon>
        <taxon>Opitutus</taxon>
    </lineage>
</organism>
<dbReference type="SUPFAM" id="SSF110296">
    <property type="entry name" value="Oligoxyloglucan reducing end-specific cellobiohydrolase"/>
    <property type="match status" value="1"/>
</dbReference>
<evidence type="ECO:0000313" key="1">
    <source>
        <dbReference type="EMBL" id="ACB76186.1"/>
    </source>
</evidence>
<dbReference type="eggNOG" id="COG4447">
    <property type="taxonomic scope" value="Bacteria"/>
</dbReference>
<dbReference type="InterPro" id="IPR015943">
    <property type="entry name" value="WD40/YVTN_repeat-like_dom_sf"/>
</dbReference>
<keyword evidence="2" id="KW-1185">Reference proteome</keyword>
<dbReference type="KEGG" id="ote:Oter_2905"/>